<dbReference type="OrthoDB" id="191601at2759"/>
<evidence type="ECO:0000313" key="2">
    <source>
        <dbReference type="EMBL" id="ORC86038.1"/>
    </source>
</evidence>
<evidence type="ECO:0000313" key="3">
    <source>
        <dbReference type="Proteomes" id="UP000192257"/>
    </source>
</evidence>
<accession>A0A1X0NNG0</accession>
<dbReference type="PANTHER" id="PTHR17985:SF8">
    <property type="entry name" value="TRANSPORT AND GOLGI ORGANIZATION PROTEIN 2 HOMOLOG"/>
    <property type="match status" value="1"/>
</dbReference>
<dbReference type="EMBL" id="NBCO01000031">
    <property type="protein sequence ID" value="ORC86038.1"/>
    <property type="molecule type" value="Genomic_DNA"/>
</dbReference>
<dbReference type="Proteomes" id="UP000192257">
    <property type="component" value="Unassembled WGS sequence"/>
</dbReference>
<organism evidence="2 3">
    <name type="scientific">Trypanosoma theileri</name>
    <dbReference type="NCBI Taxonomy" id="67003"/>
    <lineage>
        <taxon>Eukaryota</taxon>
        <taxon>Discoba</taxon>
        <taxon>Euglenozoa</taxon>
        <taxon>Kinetoplastea</taxon>
        <taxon>Metakinetoplastina</taxon>
        <taxon>Trypanosomatida</taxon>
        <taxon>Trypanosomatidae</taxon>
        <taxon>Trypanosoma</taxon>
    </lineage>
</organism>
<protein>
    <submittedName>
        <fullName evidence="2">Uncharacterized protein</fullName>
    </submittedName>
</protein>
<dbReference type="AlphaFoldDB" id="A0A1X0NNG0"/>
<dbReference type="PANTHER" id="PTHR17985">
    <property type="entry name" value="SER/THR-RICH PROTEIN T10 IN DGCR REGION"/>
    <property type="match status" value="1"/>
</dbReference>
<keyword evidence="3" id="KW-1185">Reference proteome</keyword>
<name>A0A1X0NNG0_9TRYP</name>
<dbReference type="GeneID" id="39988485"/>
<proteinExistence type="predicted"/>
<dbReference type="Pfam" id="PF05742">
    <property type="entry name" value="TANGO2"/>
    <property type="match status" value="2"/>
</dbReference>
<dbReference type="InterPro" id="IPR008551">
    <property type="entry name" value="TANGO2"/>
</dbReference>
<evidence type="ECO:0000256" key="1">
    <source>
        <dbReference type="SAM" id="MobiDB-lite"/>
    </source>
</evidence>
<dbReference type="VEuPathDB" id="TriTrypDB:TM35_000312240"/>
<dbReference type="RefSeq" id="XP_028880104.1">
    <property type="nucleotide sequence ID" value="XM_029028705.1"/>
</dbReference>
<feature type="region of interest" description="Disordered" evidence="1">
    <location>
        <begin position="82"/>
        <end position="105"/>
    </location>
</feature>
<sequence>MCILAFITQLSQRFPLVLISNRDEALNRATQPVCIDNATGLLCAIDSLAGGTWLGLNVNSGRFAVITNCRRSPTAPLQLHTTTINNNNNDNDNKNENNNNSSVDFRGAMPLTEVVRRMKVHATPLADGGTNVELEFIPDLSRGCIVSDFLSQGNLPGDNISSLTNEYKFPSPSLAPPYFAGYNILTAENLFNVQGTQLLYTTNRYAVQHRAPTNHGVVHCLQNSYMDNWMEPKTLLLRKSFEEALGKYIPTDEVPFDEENVATSLASCLCLEPQFDLQKEILLHKEPKEKLEEYQNVLDASMPYLGYDGESELIRLYGAGLQPPVHFPVSKYLERANFLQRNIFATSPNYGTRTQTVVTVERKQPNNDNSETIVHFSQRECSTSNTHRPWKHFTISAPS</sequence>
<gene>
    <name evidence="2" type="ORF">TM35_000312240</name>
</gene>
<feature type="compositionally biased region" description="Low complexity" evidence="1">
    <location>
        <begin position="85"/>
        <end position="100"/>
    </location>
</feature>
<reference evidence="2 3" key="1">
    <citation type="submission" date="2017-03" db="EMBL/GenBank/DDBJ databases">
        <title>An alternative strategy for trypanosome survival in the mammalian bloodstream revealed through genome and transcriptome analysis of the ubiquitous bovine parasite Trypanosoma (Megatrypanum) theileri.</title>
        <authorList>
            <person name="Kelly S."/>
            <person name="Ivens A."/>
            <person name="Mott A."/>
            <person name="O'Neill E."/>
            <person name="Emms D."/>
            <person name="Macleod O."/>
            <person name="Voorheis P."/>
            <person name="Matthews J."/>
            <person name="Matthews K."/>
            <person name="Carrington M."/>
        </authorList>
    </citation>
    <scope>NUCLEOTIDE SEQUENCE [LARGE SCALE GENOMIC DNA]</scope>
    <source>
        <strain evidence="2">Edinburgh</strain>
    </source>
</reference>
<comment type="caution">
    <text evidence="2">The sequence shown here is derived from an EMBL/GenBank/DDBJ whole genome shotgun (WGS) entry which is preliminary data.</text>
</comment>